<dbReference type="Proteomes" id="UP000681720">
    <property type="component" value="Unassembled WGS sequence"/>
</dbReference>
<name>A0A8S2SZ95_9BILA</name>
<feature type="non-terminal residue" evidence="1">
    <location>
        <position position="31"/>
    </location>
</feature>
<dbReference type="AlphaFoldDB" id="A0A8S2SZ95"/>
<accession>A0A8S2SZ95</accession>
<comment type="caution">
    <text evidence="1">The sequence shown here is derived from an EMBL/GenBank/DDBJ whole genome shotgun (WGS) entry which is preliminary data.</text>
</comment>
<organism evidence="1 2">
    <name type="scientific">Rotaria magnacalcarata</name>
    <dbReference type="NCBI Taxonomy" id="392030"/>
    <lineage>
        <taxon>Eukaryota</taxon>
        <taxon>Metazoa</taxon>
        <taxon>Spiralia</taxon>
        <taxon>Gnathifera</taxon>
        <taxon>Rotifera</taxon>
        <taxon>Eurotatoria</taxon>
        <taxon>Bdelloidea</taxon>
        <taxon>Philodinida</taxon>
        <taxon>Philodinidae</taxon>
        <taxon>Rotaria</taxon>
    </lineage>
</organism>
<dbReference type="EMBL" id="CAJOBJ010028708">
    <property type="protein sequence ID" value="CAF4260460.1"/>
    <property type="molecule type" value="Genomic_DNA"/>
</dbReference>
<protein>
    <submittedName>
        <fullName evidence="1">Uncharacterized protein</fullName>
    </submittedName>
</protein>
<evidence type="ECO:0000313" key="1">
    <source>
        <dbReference type="EMBL" id="CAF4260460.1"/>
    </source>
</evidence>
<sequence>MSTADEVNILSSPSNHSLASFIYLPVYIFEV</sequence>
<gene>
    <name evidence="1" type="ORF">GIL414_LOCUS24099</name>
</gene>
<evidence type="ECO:0000313" key="2">
    <source>
        <dbReference type="Proteomes" id="UP000681720"/>
    </source>
</evidence>
<proteinExistence type="predicted"/>
<reference evidence="1" key="1">
    <citation type="submission" date="2021-02" db="EMBL/GenBank/DDBJ databases">
        <authorList>
            <person name="Nowell W R."/>
        </authorList>
    </citation>
    <scope>NUCLEOTIDE SEQUENCE</scope>
</reference>